<name>A0AAV5QU66_9ASCO</name>
<dbReference type="SUPFAM" id="SSF52833">
    <property type="entry name" value="Thioredoxin-like"/>
    <property type="match status" value="1"/>
</dbReference>
<comment type="caution">
    <text evidence="1">The sequence shown here is derived from an EMBL/GenBank/DDBJ whole genome shotgun (WGS) entry which is preliminary data.</text>
</comment>
<gene>
    <name evidence="1" type="ORF">DASC09_051000</name>
</gene>
<proteinExistence type="predicted"/>
<reference evidence="1 2" key="1">
    <citation type="journal article" date="2023" name="Elife">
        <title>Identification of key yeast species and microbe-microbe interactions impacting larval growth of Drosophila in the wild.</title>
        <authorList>
            <person name="Mure A."/>
            <person name="Sugiura Y."/>
            <person name="Maeda R."/>
            <person name="Honda K."/>
            <person name="Sakurai N."/>
            <person name="Takahashi Y."/>
            <person name="Watada M."/>
            <person name="Katoh T."/>
            <person name="Gotoh A."/>
            <person name="Gotoh Y."/>
            <person name="Taniguchi I."/>
            <person name="Nakamura K."/>
            <person name="Hayashi T."/>
            <person name="Katayama T."/>
            <person name="Uemura T."/>
            <person name="Hattori Y."/>
        </authorList>
    </citation>
    <scope>NUCLEOTIDE SEQUENCE [LARGE SCALE GENOMIC DNA]</scope>
    <source>
        <strain evidence="1 2">SC-9</strain>
    </source>
</reference>
<protein>
    <submittedName>
        <fullName evidence="1">Uncharacterized protein</fullName>
    </submittedName>
</protein>
<dbReference type="GeneID" id="90075750"/>
<evidence type="ECO:0000313" key="1">
    <source>
        <dbReference type="EMBL" id="GMM37775.1"/>
    </source>
</evidence>
<dbReference type="EMBL" id="BTFZ01000012">
    <property type="protein sequence ID" value="GMM37775.1"/>
    <property type="molecule type" value="Genomic_DNA"/>
</dbReference>
<evidence type="ECO:0000313" key="2">
    <source>
        <dbReference type="Proteomes" id="UP001360560"/>
    </source>
</evidence>
<organism evidence="1 2">
    <name type="scientific">Saccharomycopsis crataegensis</name>
    <dbReference type="NCBI Taxonomy" id="43959"/>
    <lineage>
        <taxon>Eukaryota</taxon>
        <taxon>Fungi</taxon>
        <taxon>Dikarya</taxon>
        <taxon>Ascomycota</taxon>
        <taxon>Saccharomycotina</taxon>
        <taxon>Saccharomycetes</taxon>
        <taxon>Saccharomycopsidaceae</taxon>
        <taxon>Saccharomycopsis</taxon>
    </lineage>
</organism>
<dbReference type="Proteomes" id="UP001360560">
    <property type="component" value="Unassembled WGS sequence"/>
</dbReference>
<keyword evidence="2" id="KW-1185">Reference proteome</keyword>
<dbReference type="AlphaFoldDB" id="A0AAV5QU66"/>
<dbReference type="Gene3D" id="3.40.30.10">
    <property type="entry name" value="Glutaredoxin"/>
    <property type="match status" value="1"/>
</dbReference>
<sequence>MFSSISRKRSSANIITSLSNPAATSNDYCEKDRQYVIIHRSKRVKTNSYAPVPELLRNYETIQREPKSLSQLVEFIKNRQNSDTATHMRVYVPNGAGGMEPQTVDLEQELTTVDNTNNNNDDNYHSLYHFGFGRNTIFGGPTVLIFFGALSTAHPDSFNNCHKLLSSHYGAQIMGITANLTSDTTKNWNYGFPILSDDCGALARFFQVLDPMGGGVYPLDKLIIIDSNGQVRADATVENKLFSFCKQGKFEKVLTHEEIIINLVESLEYLKGL</sequence>
<dbReference type="InterPro" id="IPR036249">
    <property type="entry name" value="Thioredoxin-like_sf"/>
</dbReference>
<dbReference type="RefSeq" id="XP_064854771.1">
    <property type="nucleotide sequence ID" value="XM_064998699.1"/>
</dbReference>
<accession>A0AAV5QU66</accession>